<dbReference type="InterPro" id="IPR045179">
    <property type="entry name" value="YgfZ/GcvT"/>
</dbReference>
<evidence type="ECO:0008006" key="5">
    <source>
        <dbReference type="Google" id="ProtNLM"/>
    </source>
</evidence>
<dbReference type="InterPro" id="IPR029043">
    <property type="entry name" value="GcvT/YgfZ_C"/>
</dbReference>
<gene>
    <name evidence="3" type="ORF">SAMN04489714_0278</name>
</gene>
<reference evidence="3 4" key="1">
    <citation type="submission" date="2016-10" db="EMBL/GenBank/DDBJ databases">
        <authorList>
            <person name="Varghese N."/>
            <person name="Submissions S."/>
        </authorList>
    </citation>
    <scope>NUCLEOTIDE SEQUENCE [LARGE SCALE GENOMIC DNA]</scope>
    <source>
        <strain evidence="3 4">DSM 9169</strain>
    </source>
</reference>
<dbReference type="Gene3D" id="3.30.1360.120">
    <property type="entry name" value="Probable tRNA modification gtpase trme, domain 1"/>
    <property type="match status" value="1"/>
</dbReference>
<sequence length="396" mass="43164">MTDQLHSPLLTWSKAVAGEGEWVGLPIHYGDPIGEQWALAESRAFTDLSTLAAVCVSGPDRQSWLTNMTSQIINGMTPAESKELLVLDANGRIEHAAAIHDDGETTWLVTVRNRVGALAQWLESMKFMLRVEVAARHDIRVIGTVSSDAQTDPLAETARHLPGYLFTWDDPWPGVVEGGTRYFAGSKHPGSDTHFHLHIVEGDGAITDMMSVAGYSDGMTPAGMLAWDALRIAAWRPLIGRDTDARSIPAELDWMRTAVHLHKGCYRGQESVARVVNLGKPPRRLTFLQLDGSRGDLPESGARLMRGNRQVGVVTSAARHYELGPVALALISRNVPEDTVFDIDGVSAAQEIIVPRDGRSEDSPDERPGKDLTNKDLRRLDIPPAGSPHMSGGRKA</sequence>
<dbReference type="SUPFAM" id="SSF103025">
    <property type="entry name" value="Folate-binding domain"/>
    <property type="match status" value="1"/>
</dbReference>
<feature type="compositionally biased region" description="Basic and acidic residues" evidence="2">
    <location>
        <begin position="354"/>
        <end position="381"/>
    </location>
</feature>
<dbReference type="PANTHER" id="PTHR22602:SF0">
    <property type="entry name" value="TRANSFERASE CAF17, MITOCHONDRIAL-RELATED"/>
    <property type="match status" value="1"/>
</dbReference>
<dbReference type="RefSeq" id="WP_257590365.1">
    <property type="nucleotide sequence ID" value="NZ_LT629792.1"/>
</dbReference>
<organism evidence="3 4">
    <name type="scientific">Schaalia radingae</name>
    <dbReference type="NCBI Taxonomy" id="131110"/>
    <lineage>
        <taxon>Bacteria</taxon>
        <taxon>Bacillati</taxon>
        <taxon>Actinomycetota</taxon>
        <taxon>Actinomycetes</taxon>
        <taxon>Actinomycetales</taxon>
        <taxon>Actinomycetaceae</taxon>
        <taxon>Schaalia</taxon>
    </lineage>
</organism>
<protein>
    <recommendedName>
        <fullName evidence="5">Aminomethyltransferase folate-binding domain-containing protein</fullName>
    </recommendedName>
</protein>
<dbReference type="SUPFAM" id="SSF101790">
    <property type="entry name" value="Aminomethyltransferase beta-barrel domain"/>
    <property type="match status" value="1"/>
</dbReference>
<name>A0ABY0V589_9ACTO</name>
<dbReference type="PANTHER" id="PTHR22602">
    <property type="entry name" value="TRANSFERASE CAF17, MITOCHONDRIAL-RELATED"/>
    <property type="match status" value="1"/>
</dbReference>
<keyword evidence="1" id="KW-0809">Transit peptide</keyword>
<dbReference type="EMBL" id="LT629792">
    <property type="protein sequence ID" value="SDT86246.1"/>
    <property type="molecule type" value="Genomic_DNA"/>
</dbReference>
<evidence type="ECO:0000256" key="1">
    <source>
        <dbReference type="ARBA" id="ARBA00022946"/>
    </source>
</evidence>
<dbReference type="InterPro" id="IPR017703">
    <property type="entry name" value="YgfZ/GCV_T_CS"/>
</dbReference>
<dbReference type="NCBIfam" id="TIGR03317">
    <property type="entry name" value="ygfZ_signature"/>
    <property type="match status" value="1"/>
</dbReference>
<proteinExistence type="predicted"/>
<accession>A0ABY0V589</accession>
<dbReference type="Proteomes" id="UP000198976">
    <property type="component" value="Chromosome I"/>
</dbReference>
<dbReference type="PIRSF" id="PIRSF006487">
    <property type="entry name" value="GcvT"/>
    <property type="match status" value="1"/>
</dbReference>
<evidence type="ECO:0000313" key="4">
    <source>
        <dbReference type="Proteomes" id="UP000198976"/>
    </source>
</evidence>
<evidence type="ECO:0000313" key="3">
    <source>
        <dbReference type="EMBL" id="SDT86246.1"/>
    </source>
</evidence>
<evidence type="ECO:0000256" key="2">
    <source>
        <dbReference type="SAM" id="MobiDB-lite"/>
    </source>
</evidence>
<keyword evidence="4" id="KW-1185">Reference proteome</keyword>
<dbReference type="InterPro" id="IPR027266">
    <property type="entry name" value="TrmE/GcvT-like"/>
</dbReference>
<feature type="region of interest" description="Disordered" evidence="2">
    <location>
        <begin position="354"/>
        <end position="396"/>
    </location>
</feature>